<evidence type="ECO:0000313" key="3">
    <source>
        <dbReference type="WBParaSite" id="HPBE_0002017701-mRNA-1"/>
    </source>
</evidence>
<reference evidence="3" key="2">
    <citation type="submission" date="2019-09" db="UniProtKB">
        <authorList>
            <consortium name="WormBaseParasite"/>
        </authorList>
    </citation>
    <scope>IDENTIFICATION</scope>
</reference>
<dbReference type="AlphaFoldDB" id="A0A183GD74"/>
<protein>
    <submittedName>
        <fullName evidence="3">Reverse transcriptase domain-containing protein</fullName>
    </submittedName>
</protein>
<dbReference type="EMBL" id="UZAH01031931">
    <property type="protein sequence ID" value="VDP18639.1"/>
    <property type="molecule type" value="Genomic_DNA"/>
</dbReference>
<accession>A0A3P8F3I1</accession>
<organism evidence="2 3">
    <name type="scientific">Heligmosomoides polygyrus</name>
    <name type="common">Parasitic roundworm</name>
    <dbReference type="NCBI Taxonomy" id="6339"/>
    <lineage>
        <taxon>Eukaryota</taxon>
        <taxon>Metazoa</taxon>
        <taxon>Ecdysozoa</taxon>
        <taxon>Nematoda</taxon>
        <taxon>Chromadorea</taxon>
        <taxon>Rhabditida</taxon>
        <taxon>Rhabditina</taxon>
        <taxon>Rhabditomorpha</taxon>
        <taxon>Strongyloidea</taxon>
        <taxon>Heligmosomidae</taxon>
        <taxon>Heligmosomoides</taxon>
    </lineage>
</organism>
<evidence type="ECO:0000313" key="1">
    <source>
        <dbReference type="EMBL" id="VDP18639.1"/>
    </source>
</evidence>
<dbReference type="OrthoDB" id="425681at2759"/>
<keyword evidence="2" id="KW-1185">Reference proteome</keyword>
<accession>A0A183GD74</accession>
<gene>
    <name evidence="1" type="ORF">HPBE_LOCUS20176</name>
</gene>
<sequence length="110" mass="12301">MKDLNWDDKGYLVDGKRISHLRFADDIITGTIKATLSTAIGSATFASPTILFSTTSTWDDKGYFVDGKRISNLRFADDIVLISTSTSRSRGNAERAQCGRYEDWIGHEYV</sequence>
<dbReference type="Proteomes" id="UP000050761">
    <property type="component" value="Unassembled WGS sequence"/>
</dbReference>
<name>A0A183GD74_HELPZ</name>
<reference evidence="1 2" key="1">
    <citation type="submission" date="2018-11" db="EMBL/GenBank/DDBJ databases">
        <authorList>
            <consortium name="Pathogen Informatics"/>
        </authorList>
    </citation>
    <scope>NUCLEOTIDE SEQUENCE [LARGE SCALE GENOMIC DNA]</scope>
</reference>
<proteinExistence type="predicted"/>
<dbReference type="WBParaSite" id="HPBE_0002017701-mRNA-1">
    <property type="protein sequence ID" value="HPBE_0002017701-mRNA-1"/>
    <property type="gene ID" value="HPBE_0002017701"/>
</dbReference>
<evidence type="ECO:0000313" key="2">
    <source>
        <dbReference type="Proteomes" id="UP000050761"/>
    </source>
</evidence>